<dbReference type="RefSeq" id="WP_150931411.1">
    <property type="nucleotide sequence ID" value="NZ_VYTZ01000002.1"/>
</dbReference>
<dbReference type="PANTHER" id="PTHR42305">
    <property type="entry name" value="MEMBRANE PROTEIN RV1733C-RELATED"/>
    <property type="match status" value="1"/>
</dbReference>
<organism evidence="2 3">
    <name type="scientific">Microbispora cellulosiformans</name>
    <dbReference type="NCBI Taxonomy" id="2614688"/>
    <lineage>
        <taxon>Bacteria</taxon>
        <taxon>Bacillati</taxon>
        <taxon>Actinomycetota</taxon>
        <taxon>Actinomycetes</taxon>
        <taxon>Streptosporangiales</taxon>
        <taxon>Streptosporangiaceae</taxon>
        <taxon>Microbispora</taxon>
    </lineage>
</organism>
<dbReference type="AlphaFoldDB" id="A0A5J5K9A4"/>
<sequence length="196" mass="21208">MSQNPFARFARWLGLDRNPLRRRCDRVEAVVRLAAVLGVVAAVVFGVLLGVREYGAGLKTEARQAHDRYQVVATLSGDVATPRLSVAGAAVGHAQAVWRAPDGTPRSGVIEVSPSRRAGETVRVWTDAGGVITPRPQDRETTVVAAMTVGTGVPLAAAALLALLVTCTRVVNQRRARRVWEAQWTVVEPMWRINGR</sequence>
<dbReference type="Proteomes" id="UP000327011">
    <property type="component" value="Unassembled WGS sequence"/>
</dbReference>
<keyword evidence="3" id="KW-1185">Reference proteome</keyword>
<gene>
    <name evidence="2" type="ORF">F5972_04475</name>
</gene>
<dbReference type="EMBL" id="VYTZ01000002">
    <property type="protein sequence ID" value="KAA9380423.1"/>
    <property type="molecule type" value="Genomic_DNA"/>
</dbReference>
<dbReference type="PANTHER" id="PTHR42305:SF1">
    <property type="entry name" value="MEMBRANE PROTEIN RV1733C-RELATED"/>
    <property type="match status" value="1"/>
</dbReference>
<reference evidence="2 3" key="1">
    <citation type="submission" date="2019-09" db="EMBL/GenBank/DDBJ databases">
        <title>Screening of Novel Bioactive Compounds from Soil-Associated.</title>
        <authorList>
            <person name="Gong X."/>
        </authorList>
    </citation>
    <scope>NUCLEOTIDE SEQUENCE [LARGE SCALE GENOMIC DNA]</scope>
    <source>
        <strain evidence="2 3">Gxj-6</strain>
    </source>
</reference>
<keyword evidence="1" id="KW-0472">Membrane</keyword>
<comment type="caution">
    <text evidence="2">The sequence shown here is derived from an EMBL/GenBank/DDBJ whole genome shotgun (WGS) entry which is preliminary data.</text>
</comment>
<evidence type="ECO:0000313" key="2">
    <source>
        <dbReference type="EMBL" id="KAA9380423.1"/>
    </source>
</evidence>
<name>A0A5J5K9A4_9ACTN</name>
<proteinExistence type="predicted"/>
<feature type="transmembrane region" description="Helical" evidence="1">
    <location>
        <begin position="143"/>
        <end position="168"/>
    </location>
</feature>
<evidence type="ECO:0000313" key="3">
    <source>
        <dbReference type="Proteomes" id="UP000327011"/>
    </source>
</evidence>
<accession>A0A5J5K9A4</accession>
<protein>
    <submittedName>
        <fullName evidence="2">Uncharacterized protein</fullName>
    </submittedName>
</protein>
<evidence type="ECO:0000256" key="1">
    <source>
        <dbReference type="SAM" id="Phobius"/>
    </source>
</evidence>
<keyword evidence="1" id="KW-0812">Transmembrane</keyword>
<feature type="transmembrane region" description="Helical" evidence="1">
    <location>
        <begin position="29"/>
        <end position="51"/>
    </location>
</feature>
<dbReference type="InterPro" id="IPR039708">
    <property type="entry name" value="MT1774/Rv1733c-like"/>
</dbReference>
<keyword evidence="1" id="KW-1133">Transmembrane helix</keyword>